<dbReference type="RefSeq" id="WP_311670427.1">
    <property type="nucleotide sequence ID" value="NZ_JAVREO010000026.1"/>
</dbReference>
<comment type="caution">
    <text evidence="2">The sequence shown here is derived from an EMBL/GenBank/DDBJ whole genome shotgun (WGS) entry which is preliminary data.</text>
</comment>
<feature type="region of interest" description="Disordered" evidence="1">
    <location>
        <begin position="138"/>
        <end position="174"/>
    </location>
</feature>
<feature type="compositionally biased region" description="Acidic residues" evidence="1">
    <location>
        <begin position="145"/>
        <end position="159"/>
    </location>
</feature>
<keyword evidence="3" id="KW-1185">Reference proteome</keyword>
<proteinExistence type="predicted"/>
<gene>
    <name evidence="2" type="ORF">RM844_29220</name>
</gene>
<organism evidence="2 3">
    <name type="scientific">Streptomyces chisholmiae</name>
    <dbReference type="NCBI Taxonomy" id="3075540"/>
    <lineage>
        <taxon>Bacteria</taxon>
        <taxon>Bacillati</taxon>
        <taxon>Actinomycetota</taxon>
        <taxon>Actinomycetes</taxon>
        <taxon>Kitasatosporales</taxon>
        <taxon>Streptomycetaceae</taxon>
        <taxon>Streptomyces</taxon>
    </lineage>
</organism>
<reference evidence="3" key="1">
    <citation type="submission" date="2023-07" db="EMBL/GenBank/DDBJ databases">
        <title>30 novel species of actinomycetes from the DSMZ collection.</title>
        <authorList>
            <person name="Nouioui I."/>
        </authorList>
    </citation>
    <scope>NUCLEOTIDE SEQUENCE [LARGE SCALE GENOMIC DNA]</scope>
    <source>
        <strain evidence="3">DSM 44915</strain>
    </source>
</reference>
<sequence length="249" mass="25822">MRGGAKVAGAVLPIALIVGACSGGLGGTEETGGADPAGDARTAAQQGRYSGLPEPCGAVRQETLVELLPDAEPEVYAGDPMATYDTGRRVGCDWRYASGSDTRRLTVDFQRVISYEPRVSDDDQAEIDFEAQAAEAGVTIAENGSDTDTDTDADADADADNSSPALGDGTSTDTRQLDGIGHVAFLDDRLTSNDAGGRRDVTLAFRNANVIVTVHYSISTPLPDTAPDSAQAQRSAETVARQLAEGLDG</sequence>
<evidence type="ECO:0000313" key="3">
    <source>
        <dbReference type="Proteomes" id="UP001183410"/>
    </source>
</evidence>
<dbReference type="PROSITE" id="PS51257">
    <property type="entry name" value="PROKAR_LIPOPROTEIN"/>
    <property type="match status" value="1"/>
</dbReference>
<evidence type="ECO:0000256" key="1">
    <source>
        <dbReference type="SAM" id="MobiDB-lite"/>
    </source>
</evidence>
<dbReference type="EMBL" id="JAVREO010000026">
    <property type="protein sequence ID" value="MDT0270360.1"/>
    <property type="molecule type" value="Genomic_DNA"/>
</dbReference>
<name>A0ABU2JZC4_9ACTN</name>
<protein>
    <submittedName>
        <fullName evidence="2">DUF3558 domain-containing protein</fullName>
    </submittedName>
</protein>
<evidence type="ECO:0000313" key="2">
    <source>
        <dbReference type="EMBL" id="MDT0270360.1"/>
    </source>
</evidence>
<feature type="compositionally biased region" description="Polar residues" evidence="1">
    <location>
        <begin position="161"/>
        <end position="174"/>
    </location>
</feature>
<dbReference type="Proteomes" id="UP001183410">
    <property type="component" value="Unassembled WGS sequence"/>
</dbReference>
<accession>A0ABU2JZC4</accession>
<feature type="region of interest" description="Disordered" evidence="1">
    <location>
        <begin position="221"/>
        <end position="249"/>
    </location>
</feature>
<feature type="compositionally biased region" description="Polar residues" evidence="1">
    <location>
        <begin position="221"/>
        <end position="236"/>
    </location>
</feature>